<dbReference type="AlphaFoldDB" id="X1BNB9"/>
<sequence>MSKINITIDQDKKALKEAYNQALADLTTIQNTDLNTNAKLQQAVKGIADIVEKLLKVVKRRI</sequence>
<reference evidence="1" key="1">
    <citation type="journal article" date="2014" name="Front. Microbiol.">
        <title>High frequency of phylogenetically diverse reductive dehalogenase-homologous genes in deep subseafloor sedimentary metagenomes.</title>
        <authorList>
            <person name="Kawai M."/>
            <person name="Futagami T."/>
            <person name="Toyoda A."/>
            <person name="Takaki Y."/>
            <person name="Nishi S."/>
            <person name="Hori S."/>
            <person name="Arai W."/>
            <person name="Tsubouchi T."/>
            <person name="Morono Y."/>
            <person name="Uchiyama I."/>
            <person name="Ito T."/>
            <person name="Fujiyama A."/>
            <person name="Inagaki F."/>
            <person name="Takami H."/>
        </authorList>
    </citation>
    <scope>NUCLEOTIDE SEQUENCE</scope>
    <source>
        <strain evidence="1">Expedition CK06-06</strain>
    </source>
</reference>
<dbReference type="EMBL" id="BART01012803">
    <property type="protein sequence ID" value="GAG85553.1"/>
    <property type="molecule type" value="Genomic_DNA"/>
</dbReference>
<protein>
    <submittedName>
        <fullName evidence="1">Uncharacterized protein</fullName>
    </submittedName>
</protein>
<proteinExistence type="predicted"/>
<accession>X1BNB9</accession>
<name>X1BNB9_9ZZZZ</name>
<comment type="caution">
    <text evidence="1">The sequence shown here is derived from an EMBL/GenBank/DDBJ whole genome shotgun (WGS) entry which is preliminary data.</text>
</comment>
<evidence type="ECO:0000313" key="1">
    <source>
        <dbReference type="EMBL" id="GAG85553.1"/>
    </source>
</evidence>
<organism evidence="1">
    <name type="scientific">marine sediment metagenome</name>
    <dbReference type="NCBI Taxonomy" id="412755"/>
    <lineage>
        <taxon>unclassified sequences</taxon>
        <taxon>metagenomes</taxon>
        <taxon>ecological metagenomes</taxon>
    </lineage>
</organism>
<gene>
    <name evidence="1" type="ORF">S01H4_26519</name>
</gene>